<dbReference type="Proteomes" id="UP001218034">
    <property type="component" value="Chromosome"/>
</dbReference>
<name>A0ABY8CFD9_9ARCH</name>
<keyword evidence="2 4" id="KW-0689">Ribosomal protein</keyword>
<dbReference type="SUPFAM" id="SSF47060">
    <property type="entry name" value="S15/NS1 RNA-binding domain"/>
    <property type="match status" value="1"/>
</dbReference>
<accession>A0ABY8CFD9</accession>
<dbReference type="PROSITE" id="PS00362">
    <property type="entry name" value="RIBOSOMAL_S15"/>
    <property type="match status" value="1"/>
</dbReference>
<dbReference type="InterPro" id="IPR000589">
    <property type="entry name" value="Ribosomal_uS15"/>
</dbReference>
<dbReference type="RefSeq" id="WP_347722067.1">
    <property type="nucleotide sequence ID" value="NZ_CP104395.1"/>
</dbReference>
<dbReference type="GO" id="GO:0005840">
    <property type="term" value="C:ribosome"/>
    <property type="evidence" value="ECO:0007669"/>
    <property type="project" value="UniProtKB-KW"/>
</dbReference>
<sequence>MARMHSSGGGKSGSKNPVNKKVPRWTDYNEDEVVDLIVRLREDGLKPAQIGSKLRDQYGIPDVKTVTGSKLTEILEEEDMALEMPEDLQNLLEKAESIKDHYHDNQNDQKAERQLRLVEAKIRRIAKYHRENGNIPENWKYVRDEK</sequence>
<dbReference type="PANTHER" id="PTHR11885:SF6">
    <property type="entry name" value="SMALL RIBOSOMAL SUBUNIT PROTEIN US15"/>
    <property type="match status" value="1"/>
</dbReference>
<evidence type="ECO:0000256" key="1">
    <source>
        <dbReference type="ARBA" id="ARBA00008434"/>
    </source>
</evidence>
<feature type="domain" description="Small ribosomal subunit protein uS15 N-terminal" evidence="7">
    <location>
        <begin position="1"/>
        <end position="60"/>
    </location>
</feature>
<dbReference type="HAMAP" id="MF_01343_A">
    <property type="entry name" value="Ribosomal_uS15_A"/>
    <property type="match status" value="1"/>
</dbReference>
<evidence type="ECO:0000313" key="8">
    <source>
        <dbReference type="EMBL" id="WEL19195.1"/>
    </source>
</evidence>
<dbReference type="Pfam" id="PF00312">
    <property type="entry name" value="Ribosomal_S15"/>
    <property type="match status" value="1"/>
</dbReference>
<protein>
    <recommendedName>
        <fullName evidence="4">Small ribosomal subunit protein uS15</fullName>
    </recommendedName>
</protein>
<dbReference type="PANTHER" id="PTHR11885">
    <property type="entry name" value="RIBOSOMAL PROTEIN S15P/S13E"/>
    <property type="match status" value="1"/>
</dbReference>
<comment type="similarity">
    <text evidence="1 4 5">Belongs to the universal ribosomal protein uS15 family.</text>
</comment>
<dbReference type="InterPro" id="IPR012606">
    <property type="entry name" value="Ribosomal_uS15_N"/>
</dbReference>
<dbReference type="InterPro" id="IPR009068">
    <property type="entry name" value="uS15_NS1_RNA-bd_sf"/>
</dbReference>
<dbReference type="SMART" id="SM01387">
    <property type="entry name" value="Ribosomal_S15"/>
    <property type="match status" value="1"/>
</dbReference>
<evidence type="ECO:0000259" key="7">
    <source>
        <dbReference type="SMART" id="SM01386"/>
    </source>
</evidence>
<dbReference type="GeneID" id="98290204"/>
<comment type="subunit">
    <text evidence="4">Part of the 30S ribosomal subunit.</text>
</comment>
<dbReference type="SMART" id="SM01386">
    <property type="entry name" value="Ribosomal_S13_N"/>
    <property type="match status" value="1"/>
</dbReference>
<feature type="region of interest" description="Disordered" evidence="6">
    <location>
        <begin position="1"/>
        <end position="25"/>
    </location>
</feature>
<evidence type="ECO:0000256" key="4">
    <source>
        <dbReference type="HAMAP-Rule" id="MF_01343"/>
    </source>
</evidence>
<evidence type="ECO:0000256" key="2">
    <source>
        <dbReference type="ARBA" id="ARBA00022980"/>
    </source>
</evidence>
<reference evidence="8 9" key="1">
    <citation type="submission" date="2022-09" db="EMBL/GenBank/DDBJ databases">
        <title>Xylan utilization by haloarchaea-nanohaloarchaea associations.</title>
        <authorList>
            <person name="Yakimov M."/>
        </authorList>
    </citation>
    <scope>NUCLEOTIDE SEQUENCE [LARGE SCALE GENOMIC DNA]</scope>
    <source>
        <strain evidence="8 9">SVXNc</strain>
    </source>
</reference>
<gene>
    <name evidence="8" type="primary">rpsO</name>
    <name evidence="4" type="synonym">rps15</name>
    <name evidence="8" type="ORF">SVXNc_0163</name>
</gene>
<dbReference type="EMBL" id="CP104395">
    <property type="protein sequence ID" value="WEL19195.1"/>
    <property type="molecule type" value="Genomic_DNA"/>
</dbReference>
<evidence type="ECO:0000256" key="6">
    <source>
        <dbReference type="SAM" id="MobiDB-lite"/>
    </source>
</evidence>
<dbReference type="InterPro" id="IPR023029">
    <property type="entry name" value="Ribosomal_uS15_arc_euk"/>
</dbReference>
<keyword evidence="3 4" id="KW-0687">Ribonucleoprotein</keyword>
<dbReference type="Gene3D" id="4.10.860.130">
    <property type="match status" value="1"/>
</dbReference>
<dbReference type="Pfam" id="PF08069">
    <property type="entry name" value="Ribosomal_S13_N"/>
    <property type="match status" value="1"/>
</dbReference>
<evidence type="ECO:0000256" key="3">
    <source>
        <dbReference type="ARBA" id="ARBA00023274"/>
    </source>
</evidence>
<evidence type="ECO:0000256" key="5">
    <source>
        <dbReference type="RuleBase" id="RU003919"/>
    </source>
</evidence>
<dbReference type="NCBIfam" id="NF006331">
    <property type="entry name" value="PRK08561.1"/>
    <property type="match status" value="1"/>
</dbReference>
<proteinExistence type="inferred from homology"/>
<organism evidence="8 9">
    <name type="scientific">Candidatus Nanohalococcus occultus</name>
    <dbReference type="NCBI Taxonomy" id="2978047"/>
    <lineage>
        <taxon>Archaea</taxon>
        <taxon>Candidatus Nanohalarchaeota</taxon>
        <taxon>Candidatus Nanohalarchaeota incertae sedis</taxon>
        <taxon>Candidatus Nanohalococcus</taxon>
    </lineage>
</organism>
<dbReference type="Gene3D" id="1.10.287.10">
    <property type="entry name" value="S15/NS1, RNA-binding"/>
    <property type="match status" value="1"/>
</dbReference>
<keyword evidence="9" id="KW-1185">Reference proteome</keyword>
<evidence type="ECO:0000313" key="9">
    <source>
        <dbReference type="Proteomes" id="UP001218034"/>
    </source>
</evidence>